<gene>
    <name evidence="4" type="ORF">KI810_13640</name>
</gene>
<dbReference type="RefSeq" id="WP_214176111.1">
    <property type="nucleotide sequence ID" value="NZ_JAHCVK010000007.1"/>
</dbReference>
<keyword evidence="2" id="KW-0378">Hydrolase</keyword>
<evidence type="ECO:0000313" key="4">
    <source>
        <dbReference type="EMBL" id="MBT0654103.1"/>
    </source>
</evidence>
<dbReference type="EMBL" id="JAHCVK010000007">
    <property type="protein sequence ID" value="MBT0654103.1"/>
    <property type="molecule type" value="Genomic_DNA"/>
</dbReference>
<comment type="caution">
    <text evidence="4">The sequence shown here is derived from an EMBL/GenBank/DDBJ whole genome shotgun (WGS) entry which is preliminary data.</text>
</comment>
<name>A0ABS5SFH6_9BACT</name>
<evidence type="ECO:0000256" key="1">
    <source>
        <dbReference type="ARBA" id="ARBA00022723"/>
    </source>
</evidence>
<accession>A0ABS5SFH6</accession>
<organism evidence="4 5">
    <name type="scientific">Geomobilimonas luticola</name>
    <dbReference type="NCBI Taxonomy" id="1114878"/>
    <lineage>
        <taxon>Bacteria</taxon>
        <taxon>Pseudomonadati</taxon>
        <taxon>Thermodesulfobacteriota</taxon>
        <taxon>Desulfuromonadia</taxon>
        <taxon>Geobacterales</taxon>
        <taxon>Geobacteraceae</taxon>
        <taxon>Geomobilimonas</taxon>
    </lineage>
</organism>
<dbReference type="InterPro" id="IPR004843">
    <property type="entry name" value="Calcineurin-like_PHP"/>
</dbReference>
<feature type="domain" description="Calcineurin-like phosphoesterase" evidence="3">
    <location>
        <begin position="50"/>
        <end position="230"/>
    </location>
</feature>
<keyword evidence="1" id="KW-0479">Metal-binding</keyword>
<protein>
    <submittedName>
        <fullName evidence="4">Metallophosphoesterase</fullName>
    </submittedName>
</protein>
<dbReference type="InterPro" id="IPR029052">
    <property type="entry name" value="Metallo-depent_PP-like"/>
</dbReference>
<dbReference type="InterPro" id="IPR051158">
    <property type="entry name" value="Metallophosphoesterase_sf"/>
</dbReference>
<dbReference type="Proteomes" id="UP000756860">
    <property type="component" value="Unassembled WGS sequence"/>
</dbReference>
<dbReference type="Gene3D" id="3.60.21.10">
    <property type="match status" value="1"/>
</dbReference>
<evidence type="ECO:0000256" key="2">
    <source>
        <dbReference type="ARBA" id="ARBA00022801"/>
    </source>
</evidence>
<dbReference type="CDD" id="cd07385">
    <property type="entry name" value="MPP_YkuE_C"/>
    <property type="match status" value="1"/>
</dbReference>
<dbReference type="PANTHER" id="PTHR31302:SF31">
    <property type="entry name" value="PHOSPHODIESTERASE YAEI"/>
    <property type="match status" value="1"/>
</dbReference>
<evidence type="ECO:0000313" key="5">
    <source>
        <dbReference type="Proteomes" id="UP000756860"/>
    </source>
</evidence>
<proteinExistence type="predicted"/>
<evidence type="ECO:0000259" key="3">
    <source>
        <dbReference type="Pfam" id="PF00149"/>
    </source>
</evidence>
<reference evidence="4 5" key="1">
    <citation type="submission" date="2021-05" db="EMBL/GenBank/DDBJ databases">
        <title>The draft genome of Geobacter luticola JCM 17780.</title>
        <authorList>
            <person name="Xu Z."/>
            <person name="Masuda Y."/>
            <person name="Itoh H."/>
            <person name="Senoo K."/>
        </authorList>
    </citation>
    <scope>NUCLEOTIDE SEQUENCE [LARGE SCALE GENOMIC DNA]</scope>
    <source>
        <strain evidence="4 5">JCM 17780</strain>
    </source>
</reference>
<sequence>MNRRNFLKYSLRGLIVATLGKGYYNSTAAQVELVRVPVRIKQLPTPLQGLKIGLLTDFHSSFIVSDGLIKASADLVMSERPDVIVLAGDFISGSTKFLSGSIGEFKPRYLERCAAALSHLKAPLGIYGVLGNHDFWSGLAAVGAICDTLSKRVGVTWLRNTSVELNKAGATFHLLGVDDYWESSCSLAAACKGINGDSIKILLSHNPDINDDISLSNERIDLVLSGHTHGGQIVVPFLGQPVMPSKFGQKYRQGLARDGERQTYVSRGVGCLLAPIRLNCMPEATVLTLF</sequence>
<dbReference type="SUPFAM" id="SSF56300">
    <property type="entry name" value="Metallo-dependent phosphatases"/>
    <property type="match status" value="1"/>
</dbReference>
<keyword evidence="5" id="KW-1185">Reference proteome</keyword>
<dbReference type="Pfam" id="PF00149">
    <property type="entry name" value="Metallophos"/>
    <property type="match status" value="1"/>
</dbReference>
<dbReference type="PANTHER" id="PTHR31302">
    <property type="entry name" value="TRANSMEMBRANE PROTEIN WITH METALLOPHOSPHOESTERASE DOMAIN-RELATED"/>
    <property type="match status" value="1"/>
</dbReference>